<accession>A0ABP5YND5</accession>
<feature type="transmembrane region" description="Helical" evidence="1">
    <location>
        <begin position="228"/>
        <end position="249"/>
    </location>
</feature>
<reference evidence="3" key="1">
    <citation type="journal article" date="2019" name="Int. J. Syst. Evol. Microbiol.">
        <title>The Global Catalogue of Microorganisms (GCM) 10K type strain sequencing project: providing services to taxonomists for standard genome sequencing and annotation.</title>
        <authorList>
            <consortium name="The Broad Institute Genomics Platform"/>
            <consortium name="The Broad Institute Genome Sequencing Center for Infectious Disease"/>
            <person name="Wu L."/>
            <person name="Ma J."/>
        </authorList>
    </citation>
    <scope>NUCLEOTIDE SEQUENCE [LARGE SCALE GENOMIC DNA]</scope>
    <source>
        <strain evidence="3">JCM 16259</strain>
    </source>
</reference>
<keyword evidence="1" id="KW-0472">Membrane</keyword>
<feature type="transmembrane region" description="Helical" evidence="1">
    <location>
        <begin position="484"/>
        <end position="506"/>
    </location>
</feature>
<keyword evidence="1" id="KW-0812">Transmembrane</keyword>
<feature type="transmembrane region" description="Helical" evidence="1">
    <location>
        <begin position="294"/>
        <end position="313"/>
    </location>
</feature>
<feature type="transmembrane region" description="Helical" evidence="1">
    <location>
        <begin position="12"/>
        <end position="35"/>
    </location>
</feature>
<feature type="transmembrane region" description="Helical" evidence="1">
    <location>
        <begin position="135"/>
        <end position="157"/>
    </location>
</feature>
<feature type="transmembrane region" description="Helical" evidence="1">
    <location>
        <begin position="577"/>
        <end position="599"/>
    </location>
</feature>
<protein>
    <submittedName>
        <fullName evidence="2">Uncharacterized protein</fullName>
    </submittedName>
</protein>
<feature type="transmembrane region" description="Helical" evidence="1">
    <location>
        <begin position="320"/>
        <end position="336"/>
    </location>
</feature>
<feature type="transmembrane region" description="Helical" evidence="1">
    <location>
        <begin position="47"/>
        <end position="66"/>
    </location>
</feature>
<feature type="transmembrane region" description="Helical" evidence="1">
    <location>
        <begin position="102"/>
        <end position="123"/>
    </location>
</feature>
<feature type="transmembrane region" description="Helical" evidence="1">
    <location>
        <begin position="78"/>
        <end position="96"/>
    </location>
</feature>
<feature type="transmembrane region" description="Helical" evidence="1">
    <location>
        <begin position="342"/>
        <end position="359"/>
    </location>
</feature>
<feature type="transmembrane region" description="Helical" evidence="1">
    <location>
        <begin position="457"/>
        <end position="478"/>
    </location>
</feature>
<organism evidence="2 3">
    <name type="scientific">Terrabacter carboxydivorans</name>
    <dbReference type="NCBI Taxonomy" id="619730"/>
    <lineage>
        <taxon>Bacteria</taxon>
        <taxon>Bacillati</taxon>
        <taxon>Actinomycetota</taxon>
        <taxon>Actinomycetes</taxon>
        <taxon>Micrococcales</taxon>
        <taxon>Intrasporangiaceae</taxon>
        <taxon>Terrabacter</taxon>
    </lineage>
</organism>
<dbReference type="Proteomes" id="UP001500730">
    <property type="component" value="Unassembled WGS sequence"/>
</dbReference>
<evidence type="ECO:0000256" key="1">
    <source>
        <dbReference type="SAM" id="Phobius"/>
    </source>
</evidence>
<name>A0ABP5YND5_9MICO</name>
<dbReference type="RefSeq" id="WP_344254771.1">
    <property type="nucleotide sequence ID" value="NZ_BAAARE010000008.1"/>
</dbReference>
<keyword evidence="3" id="KW-1185">Reference proteome</keyword>
<dbReference type="EMBL" id="BAAARE010000008">
    <property type="protein sequence ID" value="GAA2482332.1"/>
    <property type="molecule type" value="Genomic_DNA"/>
</dbReference>
<feature type="transmembrane region" description="Helical" evidence="1">
    <location>
        <begin position="432"/>
        <end position="450"/>
    </location>
</feature>
<gene>
    <name evidence="2" type="ORF">GCM10009858_20180</name>
</gene>
<feature type="transmembrane region" description="Helical" evidence="1">
    <location>
        <begin position="371"/>
        <end position="392"/>
    </location>
</feature>
<evidence type="ECO:0000313" key="2">
    <source>
        <dbReference type="EMBL" id="GAA2482332.1"/>
    </source>
</evidence>
<sequence>MQVTQGTAARRGIGGVLGPVGAIGLLVLAAGGLALAWTTTGSDTGVVGWWLAVVGLGVLLPGWALVRCVHGAGTNATDLGWAGAAGIVVALLTWLLGHLLGVSLPTLVVGPALALVLLGVPATRRRLVGSSVDGGRWPLGAWAGLAVSALLAVRWMWVSGLAVNAPEPTARFQLFHQDLLYQTALTGEARRSLDPGYPMVDGEPLGYHWFFHALAAQLGGSGLHDLDVVSRLLPATLVVLLVLLAASVGTQVTGHWTGGLGAALAVGVVRPFSVDPWAQGPLSILGNYWQLSPTATLGWVLGLALTGALVALLRRSPLDRAVPLWLLPLFAVGAAGAKSAQVPVVLCGVGLAGVAALVAGSRREGRGRTALLYGGTLVGLLVVIGLALAFIYPGSYGLRLDLLAWPGDSAKQVYGTRSVATSAEAAAAAVTFVRRWLPMLLPCAGLLVLLRRRASEPAGWIGLGVVVGGLVAVLSLTHPSASQYYFAAAALPPGLALSGAGAGLFVQETLVRADGLPGRQALRPRARALLVPGAVVVVAVLVGVLWRATQERAPAPRVSPAVGEPGALGARTLAWQWASPTLLVVALVLLVVTLGWVVVVVRRDQPRAGTWGGLLALASLAIGVLALVPALKIGYTPGEPVSAAPAPQVGKAEPRPAVSPALYEAGQYLRVHADPSDVIATNRIWNGRTRAGYRDNRDFSVVALSGLRTDVSGYGYAPRMLQAASEADVPYFYAPFWDPARLDAELALITSPTRATLDAAYRDRHIRWIVADERSGEVSTELASLTDVVMHRDGVWLARVRPPAS</sequence>
<evidence type="ECO:0000313" key="3">
    <source>
        <dbReference type="Proteomes" id="UP001500730"/>
    </source>
</evidence>
<feature type="transmembrane region" description="Helical" evidence="1">
    <location>
        <begin position="527"/>
        <end position="546"/>
    </location>
</feature>
<feature type="transmembrane region" description="Helical" evidence="1">
    <location>
        <begin position="256"/>
        <end position="274"/>
    </location>
</feature>
<feature type="transmembrane region" description="Helical" evidence="1">
    <location>
        <begin position="611"/>
        <end position="631"/>
    </location>
</feature>
<keyword evidence="1" id="KW-1133">Transmembrane helix</keyword>
<comment type="caution">
    <text evidence="2">The sequence shown here is derived from an EMBL/GenBank/DDBJ whole genome shotgun (WGS) entry which is preliminary data.</text>
</comment>
<proteinExistence type="predicted"/>